<evidence type="ECO:0000256" key="3">
    <source>
        <dbReference type="ARBA" id="ARBA00022448"/>
    </source>
</evidence>
<keyword evidence="4 8" id="KW-0812">Transmembrane</keyword>
<evidence type="ECO:0000259" key="10">
    <source>
        <dbReference type="PROSITE" id="PS50850"/>
    </source>
</evidence>
<dbReference type="GO" id="GO:0015112">
    <property type="term" value="F:nitrate transmembrane transporter activity"/>
    <property type="evidence" value="ECO:0007669"/>
    <property type="project" value="UniProtKB-UniRule"/>
</dbReference>
<feature type="transmembrane region" description="Helical" evidence="8">
    <location>
        <begin position="321"/>
        <end position="346"/>
    </location>
</feature>
<dbReference type="PROSITE" id="PS50850">
    <property type="entry name" value="MFS"/>
    <property type="match status" value="1"/>
</dbReference>
<feature type="transmembrane region" description="Helical" evidence="8">
    <location>
        <begin position="453"/>
        <end position="473"/>
    </location>
</feature>
<reference evidence="13" key="2">
    <citation type="submission" date="2020-04" db="EMBL/GenBank/DDBJ databases">
        <authorList>
            <consortium name="NCBI Genome Project"/>
        </authorList>
    </citation>
    <scope>NUCLEOTIDE SEQUENCE</scope>
    <source>
        <strain evidence="13">CBS 781.70</strain>
    </source>
</reference>
<keyword evidence="3 8" id="KW-0813">Transport</keyword>
<keyword evidence="8" id="KW-1003">Cell membrane</keyword>
<dbReference type="GO" id="GO:0015113">
    <property type="term" value="F:nitrite transmembrane transporter activity"/>
    <property type="evidence" value="ECO:0007669"/>
    <property type="project" value="InterPro"/>
</dbReference>
<keyword evidence="6 8" id="KW-0534">Nitrate assimilation</keyword>
<accession>A0A6G1GAM2</accession>
<dbReference type="NCBIfam" id="TIGR00886">
    <property type="entry name" value="2A0108"/>
    <property type="match status" value="1"/>
</dbReference>
<evidence type="ECO:0000256" key="5">
    <source>
        <dbReference type="ARBA" id="ARBA00022989"/>
    </source>
</evidence>
<keyword evidence="12" id="KW-1185">Reference proteome</keyword>
<dbReference type="CDD" id="cd17341">
    <property type="entry name" value="MFS_NRT2_like"/>
    <property type="match status" value="1"/>
</dbReference>
<evidence type="ECO:0000256" key="2">
    <source>
        <dbReference type="ARBA" id="ARBA00008432"/>
    </source>
</evidence>
<dbReference type="AlphaFoldDB" id="A0A6G1GAM2"/>
<feature type="transmembrane region" description="Helical" evidence="8">
    <location>
        <begin position="127"/>
        <end position="148"/>
    </location>
</feature>
<reference evidence="13" key="3">
    <citation type="submission" date="2025-04" db="UniProtKB">
        <authorList>
            <consortium name="RefSeq"/>
        </authorList>
    </citation>
    <scope>IDENTIFICATION</scope>
    <source>
        <strain evidence="13">CBS 781.70</strain>
    </source>
</reference>
<keyword evidence="7 8" id="KW-0472">Membrane</keyword>
<evidence type="ECO:0000256" key="6">
    <source>
        <dbReference type="ARBA" id="ARBA00023063"/>
    </source>
</evidence>
<evidence type="ECO:0000256" key="8">
    <source>
        <dbReference type="RuleBase" id="RU366033"/>
    </source>
</evidence>
<feature type="transmembrane region" description="Helical" evidence="8">
    <location>
        <begin position="74"/>
        <end position="91"/>
    </location>
</feature>
<feature type="domain" description="Major facilitator superfamily (MFS) profile" evidence="10">
    <location>
        <begin position="36"/>
        <end position="507"/>
    </location>
</feature>
<dbReference type="OrthoDB" id="434240at2759"/>
<evidence type="ECO:0000256" key="7">
    <source>
        <dbReference type="ARBA" id="ARBA00023136"/>
    </source>
</evidence>
<name>A0A6G1GAM2_9PEZI</name>
<dbReference type="InterPro" id="IPR044772">
    <property type="entry name" value="NO3_transporter"/>
</dbReference>
<dbReference type="InterPro" id="IPR004737">
    <property type="entry name" value="NO3_transporter_NarK/NarU-like"/>
</dbReference>
<sequence length="513" mass="55807">MMFDITVLWKAPRVNPFNKKARSIPVLNPLNQYGRVFTFSWLGFMIAFWSWYAFSPLLTKTIKKDLNLSQAEIANSNILALTATLVVRFLSGPLCDRFGPRKVFAGLLLTGAIPTALAGTVKNATGLTIIRFFVGILGGTFVPCQVWSTGFFDKNVVGTANALIGGWGNAGGGITYFVMPAIFDSLVEHFDLTPHVAWRVSFIVPFILITATALGMLFFCDDCPTGKWEERFEKLSECISESHNAGVIVYNDGGHLDKGPATRSDSPPEKDVKDKNSGFNSDSEAEAQTGEAIVVDQYQHEAIVNPSLKEFGQVLISPQSITLICLYFNSFGGELAINAILGAYYLQNFPSLGQTSSGQWAAMFGLVNVVFRPAGGVVSDLVYKWTDGNLWAKKLWIHFVCIMAGTFCLILGLVDPHHLPTMVGLIVGLAFFMDAGNGANFGLVPHVHPHANGILSGAVGAAGNLGGIVFAIIFRYTNMNYHKGIWIIGVFYISMSLMTIWIPPIPKGQIGGR</sequence>
<dbReference type="SUPFAM" id="SSF103473">
    <property type="entry name" value="MFS general substrate transporter"/>
    <property type="match status" value="1"/>
</dbReference>
<dbReference type="Proteomes" id="UP000504638">
    <property type="component" value="Unplaced"/>
</dbReference>
<comment type="subcellular location">
    <subcellularLocation>
        <location evidence="8">Cell membrane</location>
        <topology evidence="8">Multi-pass membrane protein</topology>
    </subcellularLocation>
    <subcellularLocation>
        <location evidence="1">Membrane</location>
        <topology evidence="1">Multi-pass membrane protein</topology>
    </subcellularLocation>
</comment>
<evidence type="ECO:0000313" key="11">
    <source>
        <dbReference type="EMBL" id="KAF1814950.1"/>
    </source>
</evidence>
<dbReference type="PANTHER" id="PTHR23515">
    <property type="entry name" value="HIGH-AFFINITY NITRATE TRANSPORTER 2.3"/>
    <property type="match status" value="1"/>
</dbReference>
<feature type="transmembrane region" description="Helical" evidence="8">
    <location>
        <begin position="485"/>
        <end position="503"/>
    </location>
</feature>
<dbReference type="EMBL" id="ML975152">
    <property type="protein sequence ID" value="KAF1814950.1"/>
    <property type="molecule type" value="Genomic_DNA"/>
</dbReference>
<feature type="transmembrane region" description="Helical" evidence="8">
    <location>
        <begin position="202"/>
        <end position="220"/>
    </location>
</feature>
<evidence type="ECO:0000313" key="12">
    <source>
        <dbReference type="Proteomes" id="UP000504638"/>
    </source>
</evidence>
<dbReference type="RefSeq" id="XP_033536581.1">
    <property type="nucleotide sequence ID" value="XM_033676098.1"/>
</dbReference>
<dbReference type="GeneID" id="54416668"/>
<feature type="region of interest" description="Disordered" evidence="9">
    <location>
        <begin position="258"/>
        <end position="283"/>
    </location>
</feature>
<feature type="transmembrane region" description="Helical" evidence="8">
    <location>
        <begin position="36"/>
        <end position="54"/>
    </location>
</feature>
<dbReference type="GO" id="GO:0005886">
    <property type="term" value="C:plasma membrane"/>
    <property type="evidence" value="ECO:0007669"/>
    <property type="project" value="UniProtKB-SubCell"/>
</dbReference>
<gene>
    <name evidence="11 13" type="ORF">P152DRAFT_391428</name>
</gene>
<comment type="similarity">
    <text evidence="2 8">Belongs to the major facilitator superfamily. Nitrate/nitrite porter (TC 2.A.1.8) family.</text>
</comment>
<proteinExistence type="inferred from homology"/>
<evidence type="ECO:0000256" key="4">
    <source>
        <dbReference type="ARBA" id="ARBA00022692"/>
    </source>
</evidence>
<dbReference type="InterPro" id="IPR020846">
    <property type="entry name" value="MFS_dom"/>
</dbReference>
<dbReference type="GO" id="GO:0042128">
    <property type="term" value="P:nitrate assimilation"/>
    <property type="evidence" value="ECO:0007669"/>
    <property type="project" value="UniProtKB-UniRule"/>
</dbReference>
<protein>
    <recommendedName>
        <fullName evidence="8">Nitrate/nitrite transporter</fullName>
    </recommendedName>
</protein>
<organism evidence="11">
    <name type="scientific">Eremomyces bilateralis CBS 781.70</name>
    <dbReference type="NCBI Taxonomy" id="1392243"/>
    <lineage>
        <taxon>Eukaryota</taxon>
        <taxon>Fungi</taxon>
        <taxon>Dikarya</taxon>
        <taxon>Ascomycota</taxon>
        <taxon>Pezizomycotina</taxon>
        <taxon>Dothideomycetes</taxon>
        <taxon>Dothideomycetes incertae sedis</taxon>
        <taxon>Eremomycetales</taxon>
        <taxon>Eremomycetaceae</taxon>
        <taxon>Eremomyces</taxon>
    </lineage>
</organism>
<dbReference type="FunFam" id="1.20.1250.20:FF:000382">
    <property type="entry name" value="Nitrate transporter CrnA"/>
    <property type="match status" value="1"/>
</dbReference>
<feature type="transmembrane region" description="Helical" evidence="8">
    <location>
        <begin position="103"/>
        <end position="121"/>
    </location>
</feature>
<dbReference type="Gene3D" id="1.20.1250.20">
    <property type="entry name" value="MFS general substrate transporter like domains"/>
    <property type="match status" value="2"/>
</dbReference>
<dbReference type="Pfam" id="PF07690">
    <property type="entry name" value="MFS_1"/>
    <property type="match status" value="1"/>
</dbReference>
<feature type="transmembrane region" description="Helical" evidence="8">
    <location>
        <begin position="395"/>
        <end position="414"/>
    </location>
</feature>
<feature type="transmembrane region" description="Helical" evidence="8">
    <location>
        <begin position="160"/>
        <end position="182"/>
    </location>
</feature>
<evidence type="ECO:0000256" key="1">
    <source>
        <dbReference type="ARBA" id="ARBA00004141"/>
    </source>
</evidence>
<feature type="compositionally biased region" description="Basic and acidic residues" evidence="9">
    <location>
        <begin position="258"/>
        <end position="276"/>
    </location>
</feature>
<evidence type="ECO:0000313" key="13">
    <source>
        <dbReference type="RefSeq" id="XP_033536581.1"/>
    </source>
</evidence>
<dbReference type="InterPro" id="IPR011701">
    <property type="entry name" value="MFS"/>
</dbReference>
<feature type="transmembrane region" description="Helical" evidence="8">
    <location>
        <begin position="420"/>
        <end position="441"/>
    </location>
</feature>
<dbReference type="InterPro" id="IPR036259">
    <property type="entry name" value="MFS_trans_sf"/>
</dbReference>
<reference evidence="11 13" key="1">
    <citation type="submission" date="2020-01" db="EMBL/GenBank/DDBJ databases">
        <authorList>
            <consortium name="DOE Joint Genome Institute"/>
            <person name="Haridas S."/>
            <person name="Albert R."/>
            <person name="Binder M."/>
            <person name="Bloem J."/>
            <person name="Labutti K."/>
            <person name="Salamov A."/>
            <person name="Andreopoulos B."/>
            <person name="Baker S.E."/>
            <person name="Barry K."/>
            <person name="Bills G."/>
            <person name="Bluhm B.H."/>
            <person name="Cannon C."/>
            <person name="Castanera R."/>
            <person name="Culley D.E."/>
            <person name="Daum C."/>
            <person name="Ezra D."/>
            <person name="Gonzalez J.B."/>
            <person name="Henrissat B."/>
            <person name="Kuo A."/>
            <person name="Liang C."/>
            <person name="Lipzen A."/>
            <person name="Lutzoni F."/>
            <person name="Magnuson J."/>
            <person name="Mondo S."/>
            <person name="Nolan M."/>
            <person name="Ohm R."/>
            <person name="Pangilinan J."/>
            <person name="Park H.-J."/>
            <person name="Ramirez L."/>
            <person name="Alfaro M."/>
            <person name="Sun H."/>
            <person name="Tritt A."/>
            <person name="Yoshinaga Y."/>
            <person name="Zwiers L.-H."/>
            <person name="Turgeon B.G."/>
            <person name="Goodwin S.B."/>
            <person name="Spatafora J.W."/>
            <person name="Crous P.W."/>
            <person name="Grigoriev I.V."/>
        </authorList>
    </citation>
    <scope>NUCLEOTIDE SEQUENCE</scope>
    <source>
        <strain evidence="11 13">CBS 781.70</strain>
    </source>
</reference>
<evidence type="ECO:0000256" key="9">
    <source>
        <dbReference type="SAM" id="MobiDB-lite"/>
    </source>
</evidence>
<keyword evidence="5 8" id="KW-1133">Transmembrane helix</keyword>
<feature type="transmembrane region" description="Helical" evidence="8">
    <location>
        <begin position="358"/>
        <end position="383"/>
    </location>
</feature>